<reference evidence="11" key="1">
    <citation type="journal article" date="2022" name="G3 (Bethesda)">
        <title>Unveiling the complete genome sequence of Alicyclobacillus acidoterrestris DSM 3922T, a taint-producing strain.</title>
        <authorList>
            <person name="Leonardo I.C."/>
            <person name="Barreto Crespo M.T."/>
            <person name="Gaspar F.B."/>
        </authorList>
    </citation>
    <scope>NUCLEOTIDE SEQUENCE [LARGE SCALE GENOMIC DNA]</scope>
    <source>
        <strain evidence="11">DSM 3922</strain>
    </source>
</reference>
<evidence type="ECO:0000256" key="9">
    <source>
        <dbReference type="SAM" id="Phobius"/>
    </source>
</evidence>
<evidence type="ECO:0000256" key="3">
    <source>
        <dbReference type="ARBA" id="ARBA00022475"/>
    </source>
</evidence>
<keyword evidence="2" id="KW-0813">Transport</keyword>
<evidence type="ECO:0000256" key="5">
    <source>
        <dbReference type="ARBA" id="ARBA00022683"/>
    </source>
</evidence>
<protein>
    <submittedName>
        <fullName evidence="10">PTS sugar transporter subunit IIC</fullName>
    </submittedName>
</protein>
<feature type="transmembrane region" description="Helical" evidence="9">
    <location>
        <begin position="176"/>
        <end position="197"/>
    </location>
</feature>
<evidence type="ECO:0000256" key="1">
    <source>
        <dbReference type="ARBA" id="ARBA00004651"/>
    </source>
</evidence>
<comment type="subcellular location">
    <subcellularLocation>
        <location evidence="1">Cell membrane</location>
        <topology evidence="1">Multi-pass membrane protein</topology>
    </subcellularLocation>
</comment>
<dbReference type="RefSeq" id="WP_201766387.1">
    <property type="nucleotide sequence ID" value="NZ_AURB01000137.1"/>
</dbReference>
<keyword evidence="8 9" id="KW-0472">Membrane</keyword>
<keyword evidence="11" id="KW-1185">Reference proteome</keyword>
<keyword evidence="7 9" id="KW-1133">Transmembrane helix</keyword>
<feature type="transmembrane region" description="Helical" evidence="9">
    <location>
        <begin position="6"/>
        <end position="26"/>
    </location>
</feature>
<dbReference type="InterPro" id="IPR004700">
    <property type="entry name" value="PTS_IIC_man"/>
</dbReference>
<dbReference type="GO" id="GO:0009401">
    <property type="term" value="P:phosphoenolpyruvate-dependent sugar phosphotransferase system"/>
    <property type="evidence" value="ECO:0007669"/>
    <property type="project" value="UniProtKB-KW"/>
</dbReference>
<keyword evidence="4 10" id="KW-0762">Sugar transport</keyword>
<evidence type="ECO:0000313" key="11">
    <source>
        <dbReference type="Proteomes" id="UP000829401"/>
    </source>
</evidence>
<evidence type="ECO:0000313" key="10">
    <source>
        <dbReference type="EMBL" id="UNO48442.1"/>
    </source>
</evidence>
<dbReference type="PROSITE" id="PS51106">
    <property type="entry name" value="PTS_EIIC_TYPE_4"/>
    <property type="match status" value="1"/>
</dbReference>
<feature type="transmembrane region" description="Helical" evidence="9">
    <location>
        <begin position="33"/>
        <end position="55"/>
    </location>
</feature>
<accession>A0A9E7CZA2</accession>
<dbReference type="Pfam" id="PF03609">
    <property type="entry name" value="EII-Sor"/>
    <property type="match status" value="1"/>
</dbReference>
<keyword evidence="5" id="KW-0598">Phosphotransferase system</keyword>
<dbReference type="PANTHER" id="PTHR32502:SF28">
    <property type="entry name" value="PHOSPHOTRANSFERASE SYSTEM SUGAR-SPECIFIC EIIC COMPONENT"/>
    <property type="match status" value="1"/>
</dbReference>
<dbReference type="AlphaFoldDB" id="A0A9E7CZA2"/>
<dbReference type="Proteomes" id="UP000829401">
    <property type="component" value="Chromosome"/>
</dbReference>
<dbReference type="KEGG" id="aaco:K1I37_17525"/>
<keyword evidence="6 9" id="KW-0812">Transmembrane</keyword>
<name>A0A9E7CZA2_ALIAG</name>
<dbReference type="InterPro" id="IPR050303">
    <property type="entry name" value="GatZ_KbaZ_carbometab"/>
</dbReference>
<organism evidence="10 11">
    <name type="scientific">Alicyclobacillus acidoterrestris (strain ATCC 49025 / DSM 3922 / CIP 106132 / NCIMB 13137 / GD3B)</name>
    <dbReference type="NCBI Taxonomy" id="1356854"/>
    <lineage>
        <taxon>Bacteria</taxon>
        <taxon>Bacillati</taxon>
        <taxon>Bacillota</taxon>
        <taxon>Bacilli</taxon>
        <taxon>Bacillales</taxon>
        <taxon>Alicyclobacillaceae</taxon>
        <taxon>Alicyclobacillus</taxon>
    </lineage>
</organism>
<feature type="transmembrane region" description="Helical" evidence="9">
    <location>
        <begin position="209"/>
        <end position="238"/>
    </location>
</feature>
<evidence type="ECO:0000256" key="7">
    <source>
        <dbReference type="ARBA" id="ARBA00022989"/>
    </source>
</evidence>
<evidence type="ECO:0000256" key="4">
    <source>
        <dbReference type="ARBA" id="ARBA00022597"/>
    </source>
</evidence>
<feature type="transmembrane region" description="Helical" evidence="9">
    <location>
        <begin position="149"/>
        <end position="170"/>
    </location>
</feature>
<dbReference type="GO" id="GO:0005886">
    <property type="term" value="C:plasma membrane"/>
    <property type="evidence" value="ECO:0007669"/>
    <property type="project" value="UniProtKB-SubCell"/>
</dbReference>
<dbReference type="PANTHER" id="PTHR32502">
    <property type="entry name" value="N-ACETYLGALACTOSAMINE PERMEASE II COMPONENT-RELATED"/>
    <property type="match status" value="1"/>
</dbReference>
<proteinExistence type="predicted"/>
<evidence type="ECO:0000256" key="2">
    <source>
        <dbReference type="ARBA" id="ARBA00022448"/>
    </source>
</evidence>
<sequence length="249" mass="26218">MASYSIWIALVLGILAYLGIVLNLGPGLWLQEALVVGVITGLIVGNVHLGLTIGATLTLMSLGMWTYGGATMPDFMTGAILGTAVGALGGGETAGLAVAIPASILMTQLDVLGRAVTTVFIHAADKYTERGDIRGVTLMHLLGQLPWGLTRAIPVFIAVWLGAGPIQHIINALPHWFMHGMQVTGTMLPALGFALLLNQMPVKKHWAFLVIGYVLYAYLKLPIIGVALVALAGAALYLKLRGSEARAES</sequence>
<dbReference type="EMBL" id="CP080467">
    <property type="protein sequence ID" value="UNO48442.1"/>
    <property type="molecule type" value="Genomic_DNA"/>
</dbReference>
<gene>
    <name evidence="10" type="ORF">K1I37_17525</name>
</gene>
<keyword evidence="3" id="KW-1003">Cell membrane</keyword>
<feature type="transmembrane region" description="Helical" evidence="9">
    <location>
        <begin position="75"/>
        <end position="100"/>
    </location>
</feature>
<evidence type="ECO:0000256" key="8">
    <source>
        <dbReference type="ARBA" id="ARBA00023136"/>
    </source>
</evidence>
<evidence type="ECO:0000256" key="6">
    <source>
        <dbReference type="ARBA" id="ARBA00022692"/>
    </source>
</evidence>